<evidence type="ECO:0000256" key="5">
    <source>
        <dbReference type="ARBA" id="ARBA00023211"/>
    </source>
</evidence>
<keyword evidence="2" id="KW-0479">Metal-binding</keyword>
<keyword evidence="4" id="KW-0904">Protein phosphatase</keyword>
<gene>
    <name evidence="10" type="primary">LOC123129080</name>
</gene>
<evidence type="ECO:0000256" key="3">
    <source>
        <dbReference type="ARBA" id="ARBA00022801"/>
    </source>
</evidence>
<dbReference type="GeneID" id="123129080"/>
<dbReference type="OrthoDB" id="1930084at2759"/>
<dbReference type="InterPro" id="IPR050341">
    <property type="entry name" value="PP1_catalytic_subunit"/>
</dbReference>
<dbReference type="PRINTS" id="PR00114">
    <property type="entry name" value="STPHPHTASE"/>
</dbReference>
<evidence type="ECO:0000313" key="11">
    <source>
        <dbReference type="Proteomes" id="UP000019116"/>
    </source>
</evidence>
<dbReference type="KEGG" id="taes:123129080"/>
<dbReference type="PANTHER" id="PTHR11668">
    <property type="entry name" value="SERINE/THREONINE PROTEIN PHOSPHATASE"/>
    <property type="match status" value="1"/>
</dbReference>
<dbReference type="EnsemblPlants" id="TraesCS6A02G404700.1">
    <property type="protein sequence ID" value="TraesCS6A02G404700.1"/>
    <property type="gene ID" value="TraesCS6A02G404700"/>
</dbReference>
<reference evidence="10" key="2">
    <citation type="submission" date="2018-10" db="UniProtKB">
        <authorList>
            <consortium name="EnsemblPlants"/>
        </authorList>
    </citation>
    <scope>IDENTIFICATION</scope>
</reference>
<dbReference type="PANTHER" id="PTHR11668:SF416">
    <property type="entry name" value="SERINE_THREONINE-PROTEIN PHOSPHATASE"/>
    <property type="match status" value="1"/>
</dbReference>
<dbReference type="Gramene" id="TraesNOR6A03G03444850.1">
    <property type="protein sequence ID" value="TraesNOR6A03G03444850.1"/>
    <property type="gene ID" value="TraesNOR6A03G03444850"/>
</dbReference>
<dbReference type="OMA" id="DPSITGW"/>
<dbReference type="Gramene" id="TraesJUL6A03G03437610.1">
    <property type="protein sequence ID" value="TraesJUL6A03G03437610.1"/>
    <property type="gene ID" value="TraesJUL6A03G03437610"/>
</dbReference>
<evidence type="ECO:0000256" key="4">
    <source>
        <dbReference type="ARBA" id="ARBA00022912"/>
    </source>
</evidence>
<dbReference type="Pfam" id="PF16891">
    <property type="entry name" value="STPPase_N"/>
    <property type="match status" value="1"/>
</dbReference>
<dbReference type="Gramene" id="TraesKAR6A01G0380680.1">
    <property type="protein sequence ID" value="cds.TraesKAR6A01G0380680.1"/>
    <property type="gene ID" value="TraesKAR6A01G0380680"/>
</dbReference>
<dbReference type="Gramene" id="TraesARI6A03G03372790.1">
    <property type="protein sequence ID" value="TraesARI6A03G03372790.1"/>
    <property type="gene ID" value="TraesARI6A03G03372790"/>
</dbReference>
<dbReference type="Gramene" id="TraesROB_scaffold_041274_01G000100.1">
    <property type="protein sequence ID" value="TraesROB_scaffold_041274_01G000100.1"/>
    <property type="gene ID" value="TraesROB_scaffold_041274_01G000100"/>
</dbReference>
<dbReference type="Gramene" id="TraesCLE_scaffold_012301_01G000200.1">
    <property type="protein sequence ID" value="TraesCLE_scaffold_012301_01G000200.1"/>
    <property type="gene ID" value="TraesCLE_scaffold_012301_01G000200"/>
</dbReference>
<dbReference type="Gramene" id="TraesSTA6A03G03401500.1">
    <property type="protein sequence ID" value="TraesSTA6A03G03401500.1"/>
    <property type="gene ID" value="TraesSTA6A03G03401500"/>
</dbReference>
<dbReference type="CDD" id="cd07414">
    <property type="entry name" value="MPP_PP1_PPKL"/>
    <property type="match status" value="1"/>
</dbReference>
<dbReference type="GO" id="GO:0046872">
    <property type="term" value="F:metal ion binding"/>
    <property type="evidence" value="ECO:0007669"/>
    <property type="project" value="UniProtKB-KW"/>
</dbReference>
<feature type="domain" description="Serine/threonine specific protein phosphatases" evidence="9">
    <location>
        <begin position="119"/>
        <end position="124"/>
    </location>
</feature>
<dbReference type="STRING" id="4565.A0A3B6NY34"/>
<organism evidence="10">
    <name type="scientific">Triticum aestivum</name>
    <name type="common">Wheat</name>
    <dbReference type="NCBI Taxonomy" id="4565"/>
    <lineage>
        <taxon>Eukaryota</taxon>
        <taxon>Viridiplantae</taxon>
        <taxon>Streptophyta</taxon>
        <taxon>Embryophyta</taxon>
        <taxon>Tracheophyta</taxon>
        <taxon>Spermatophyta</taxon>
        <taxon>Magnoliopsida</taxon>
        <taxon>Liliopsida</taxon>
        <taxon>Poales</taxon>
        <taxon>Poaceae</taxon>
        <taxon>BOP clade</taxon>
        <taxon>Pooideae</taxon>
        <taxon>Triticodae</taxon>
        <taxon>Triticeae</taxon>
        <taxon>Triticinae</taxon>
        <taxon>Triticum</taxon>
    </lineage>
</organism>
<dbReference type="PaxDb" id="4565-Traes_6AL_DC03CC56C.1"/>
<evidence type="ECO:0000256" key="6">
    <source>
        <dbReference type="ARBA" id="ARBA00047761"/>
    </source>
</evidence>
<dbReference type="Gramene" id="TraesSYM6A03G03354200.1">
    <property type="protein sequence ID" value="TraesSYM6A03G03354200.1"/>
    <property type="gene ID" value="TraesSYM6A03G03354200"/>
</dbReference>
<reference evidence="10" key="1">
    <citation type="submission" date="2018-08" db="EMBL/GenBank/DDBJ databases">
        <authorList>
            <person name="Rossello M."/>
        </authorList>
    </citation>
    <scope>NUCLEOTIDE SEQUENCE [LARGE SCALE GENOMIC DNA]</scope>
    <source>
        <strain evidence="10">cv. Chinese Spring</strain>
    </source>
</reference>
<dbReference type="Pfam" id="PF00149">
    <property type="entry name" value="Metallophos"/>
    <property type="match status" value="1"/>
</dbReference>
<proteinExistence type="inferred from homology"/>
<dbReference type="Proteomes" id="UP000019116">
    <property type="component" value="Chromosome 6A"/>
</dbReference>
<dbReference type="EC" id="3.1.3.16" evidence="8"/>
<dbReference type="Gramene" id="TraesRN6A0101000900.1">
    <property type="protein sequence ID" value="TraesRN6A0101000900.1"/>
    <property type="gene ID" value="TraesRN6A0101000900"/>
</dbReference>
<evidence type="ECO:0000256" key="8">
    <source>
        <dbReference type="RuleBase" id="RU004273"/>
    </source>
</evidence>
<comment type="catalytic activity">
    <reaction evidence="7 8">
        <text>O-phospho-L-threonyl-[protein] + H2O = L-threonyl-[protein] + phosphate</text>
        <dbReference type="Rhea" id="RHEA:47004"/>
        <dbReference type="Rhea" id="RHEA-COMP:11060"/>
        <dbReference type="Rhea" id="RHEA-COMP:11605"/>
        <dbReference type="ChEBI" id="CHEBI:15377"/>
        <dbReference type="ChEBI" id="CHEBI:30013"/>
        <dbReference type="ChEBI" id="CHEBI:43474"/>
        <dbReference type="ChEBI" id="CHEBI:61977"/>
        <dbReference type="EC" id="3.1.3.16"/>
    </reaction>
</comment>
<dbReference type="SMR" id="A0A3B6NY34"/>
<dbReference type="AlphaFoldDB" id="A0A3B6NY34"/>
<keyword evidence="11" id="KW-1185">Reference proteome</keyword>
<keyword evidence="5" id="KW-0464">Manganese</keyword>
<evidence type="ECO:0000256" key="2">
    <source>
        <dbReference type="ARBA" id="ARBA00022723"/>
    </source>
</evidence>
<dbReference type="GO" id="GO:0005737">
    <property type="term" value="C:cytoplasm"/>
    <property type="evidence" value="ECO:0000318"/>
    <property type="project" value="GO_Central"/>
</dbReference>
<dbReference type="Gramene" id="TraesLAC6A03G03370990.1">
    <property type="protein sequence ID" value="TraesLAC6A03G03370990.1"/>
    <property type="gene ID" value="TraesLAC6A03G03370990"/>
</dbReference>
<dbReference type="GO" id="GO:0004722">
    <property type="term" value="F:protein serine/threonine phosphatase activity"/>
    <property type="evidence" value="ECO:0000318"/>
    <property type="project" value="GO_Central"/>
</dbReference>
<dbReference type="GO" id="GO:0005634">
    <property type="term" value="C:nucleus"/>
    <property type="evidence" value="ECO:0000318"/>
    <property type="project" value="GO_Central"/>
</dbReference>
<accession>A0A3B6NY34</accession>
<dbReference type="InterPro" id="IPR004843">
    <property type="entry name" value="Calcineurin-like_PHP"/>
</dbReference>
<dbReference type="Gene3D" id="3.60.21.10">
    <property type="match status" value="1"/>
</dbReference>
<protein>
    <recommendedName>
        <fullName evidence="8">Serine/threonine-protein phosphatase</fullName>
        <ecNumber evidence="8">3.1.3.16</ecNumber>
    </recommendedName>
</protein>
<dbReference type="Gramene" id="TraesMAC6A03G03410010.1">
    <property type="protein sequence ID" value="TraesMAC6A03G03410010.1"/>
    <property type="gene ID" value="TraesMAC6A03G03410010"/>
</dbReference>
<dbReference type="PROSITE" id="PS00125">
    <property type="entry name" value="SER_THR_PHOSPHATASE"/>
    <property type="match status" value="1"/>
</dbReference>
<dbReference type="Gramene" id="TraesCS6A02G404700.1">
    <property type="protein sequence ID" value="TraesCS6A02G404700.1"/>
    <property type="gene ID" value="TraesCS6A02G404700"/>
</dbReference>
<evidence type="ECO:0000313" key="10">
    <source>
        <dbReference type="EnsemblPlants" id="TraesCS6A02G404700.1"/>
    </source>
</evidence>
<evidence type="ECO:0000256" key="1">
    <source>
        <dbReference type="ARBA" id="ARBA00005333"/>
    </source>
</evidence>
<comment type="catalytic activity">
    <reaction evidence="6">
        <text>O-phospho-L-seryl-[protein] + H2O = L-seryl-[protein] + phosphate</text>
        <dbReference type="Rhea" id="RHEA:20629"/>
        <dbReference type="Rhea" id="RHEA-COMP:9863"/>
        <dbReference type="Rhea" id="RHEA-COMP:11604"/>
        <dbReference type="ChEBI" id="CHEBI:15377"/>
        <dbReference type="ChEBI" id="CHEBI:29999"/>
        <dbReference type="ChEBI" id="CHEBI:43474"/>
        <dbReference type="ChEBI" id="CHEBI:83421"/>
        <dbReference type="EC" id="3.1.3.16"/>
    </reaction>
</comment>
<keyword evidence="3 8" id="KW-0378">Hydrolase</keyword>
<dbReference type="FunFam" id="3.60.21.10:FF:000026">
    <property type="entry name" value="Serine/threonine-protein phosphatase"/>
    <property type="match status" value="1"/>
</dbReference>
<comment type="similarity">
    <text evidence="1">Belongs to the PPP phosphatase family. PP-1 subfamily.</text>
</comment>
<dbReference type="InterPro" id="IPR006186">
    <property type="entry name" value="Ser/Thr-sp_prot-phosphatase"/>
</dbReference>
<dbReference type="Gramene" id="TraesLDM6A03G03414190.1">
    <property type="protein sequence ID" value="TraesLDM6A03G03414190.1"/>
    <property type="gene ID" value="TraesLDM6A03G03414190"/>
</dbReference>
<dbReference type="InterPro" id="IPR031675">
    <property type="entry name" value="STPPase_N"/>
</dbReference>
<dbReference type="RefSeq" id="XP_044405167.1">
    <property type="nucleotide sequence ID" value="XM_044549232.1"/>
</dbReference>
<dbReference type="InterPro" id="IPR029052">
    <property type="entry name" value="Metallo-depent_PP-like"/>
</dbReference>
<sequence length="304" mass="34140">MDGHAVDELIRRLLDGKKGKAPGKKVQLSEAEIRHLCVTAKGIFLSQPNLLELEAPINVCGDIHGQFSDLLRLFDYGGLPPTANYLFLGDYVDRGKQSIETICLLLAYKIKFPDNFFLLRGNHECASINRIYGFYDECKRRFSVRLWKLFTDCFNCLPVAALIDEKILCMHGGLSPDLDSLDRIAEIQRPVDVPDQGLLCDLLWSDPDRESPGWGENDRGVSFTFGADKVAEFLNKHDLDLICRAHQVVEDGYEFFADRQLVTIFSAPNYCGEFNNAGALMNVDASLLCSFQILKPLRAKAQAD</sequence>
<evidence type="ECO:0000256" key="7">
    <source>
        <dbReference type="ARBA" id="ARBA00048336"/>
    </source>
</evidence>
<evidence type="ECO:0000259" key="9">
    <source>
        <dbReference type="PROSITE" id="PS00125"/>
    </source>
</evidence>
<dbReference type="SMART" id="SM00156">
    <property type="entry name" value="PP2Ac"/>
    <property type="match status" value="1"/>
</dbReference>
<dbReference type="Gramene" id="TraesWEE_scaffold_115735_01G000300.1">
    <property type="protein sequence ID" value="TraesWEE_scaffold_115735_01G000300.1"/>
    <property type="gene ID" value="TraesWEE_scaffold_115735_01G000300"/>
</dbReference>
<dbReference type="SUPFAM" id="SSF56300">
    <property type="entry name" value="Metallo-dependent phosphatases"/>
    <property type="match status" value="1"/>
</dbReference>
<name>A0A3B6NY34_WHEAT</name>
<dbReference type="Gramene" id="TraesJAG6A03G03403590.1">
    <property type="protein sequence ID" value="TraesJAG6A03G03403590.1"/>
    <property type="gene ID" value="TraesJAG6A03G03403590"/>
</dbReference>
<dbReference type="Gramene" id="TraesPARA_EIv1.0_1986560.1">
    <property type="protein sequence ID" value="TraesPARA_EIv1.0_1986560.1.CDS"/>
    <property type="gene ID" value="TraesPARA_EIv1.0_1986560"/>
</dbReference>
<dbReference type="Gramene" id="TraesCAD_scaffold_019198_01G000900.1">
    <property type="protein sequence ID" value="TraesCAD_scaffold_019198_01G000900.1"/>
    <property type="gene ID" value="TraesCAD_scaffold_019198_01G000900"/>
</dbReference>
<dbReference type="Gramene" id="TraesCS6A03G1013400.1">
    <property type="protein sequence ID" value="TraesCS6A03G1013400.1.CDS"/>
    <property type="gene ID" value="TraesCS6A03G1013400"/>
</dbReference>